<dbReference type="Proteomes" id="UP000799539">
    <property type="component" value="Unassembled WGS sequence"/>
</dbReference>
<dbReference type="EMBL" id="ML992697">
    <property type="protein sequence ID" value="KAF2208092.1"/>
    <property type="molecule type" value="Genomic_DNA"/>
</dbReference>
<accession>A0A6A6F2R6</accession>
<sequence length="350" mass="39817">MDDGDEIEYSRALVQIVDEITAVPTKPAWIRRHGKDEETAALPPILPEEFVNLATQKRVTPKQACSYLYNLKIDIQKRPLSERGPDDEARQVGGRVLLWLRSQDMNVRDQLSLNHRFVGCISYFLVVEGREEFVWSWLLHELSNEKLHCFPSGRHAWVAAIMKAQRKVSGTVDLPLRTLQRALNGFQGPYLRDVVMAAARVAQMMIQDTTLAPYDPTLAEAVLSAIERAFLPGSAARKRRIAEMMLFHPTHPNARLFLDAAPAHLEVVMKTNRDAIIDAFGSNAMRAAYILRLQSADEKANWLEDLLRSRIPKVWSARSIALFHLNHDPKLEGLRRSYKGQIPPTFDHWG</sequence>
<dbReference type="AlphaFoldDB" id="A0A6A6F2R6"/>
<keyword evidence="2" id="KW-1185">Reference proteome</keyword>
<gene>
    <name evidence="1" type="ORF">CERZMDRAFT_101789</name>
</gene>
<reference evidence="1" key="1">
    <citation type="journal article" date="2020" name="Stud. Mycol.">
        <title>101 Dothideomycetes genomes: a test case for predicting lifestyles and emergence of pathogens.</title>
        <authorList>
            <person name="Haridas S."/>
            <person name="Albert R."/>
            <person name="Binder M."/>
            <person name="Bloem J."/>
            <person name="Labutti K."/>
            <person name="Salamov A."/>
            <person name="Andreopoulos B."/>
            <person name="Baker S."/>
            <person name="Barry K."/>
            <person name="Bills G."/>
            <person name="Bluhm B."/>
            <person name="Cannon C."/>
            <person name="Castanera R."/>
            <person name="Culley D."/>
            <person name="Daum C."/>
            <person name="Ezra D."/>
            <person name="Gonzalez J."/>
            <person name="Henrissat B."/>
            <person name="Kuo A."/>
            <person name="Liang C."/>
            <person name="Lipzen A."/>
            <person name="Lutzoni F."/>
            <person name="Magnuson J."/>
            <person name="Mondo S."/>
            <person name="Nolan M."/>
            <person name="Ohm R."/>
            <person name="Pangilinan J."/>
            <person name="Park H.-J."/>
            <person name="Ramirez L."/>
            <person name="Alfaro M."/>
            <person name="Sun H."/>
            <person name="Tritt A."/>
            <person name="Yoshinaga Y."/>
            <person name="Zwiers L.-H."/>
            <person name="Turgeon B."/>
            <person name="Goodwin S."/>
            <person name="Spatafora J."/>
            <person name="Crous P."/>
            <person name="Grigoriev I."/>
        </authorList>
    </citation>
    <scope>NUCLEOTIDE SEQUENCE</scope>
    <source>
        <strain evidence="1">SCOH1-5</strain>
    </source>
</reference>
<protein>
    <submittedName>
        <fullName evidence="1">Uncharacterized protein</fullName>
    </submittedName>
</protein>
<dbReference type="OrthoDB" id="5424391at2759"/>
<evidence type="ECO:0000313" key="1">
    <source>
        <dbReference type="EMBL" id="KAF2208092.1"/>
    </source>
</evidence>
<name>A0A6A6F2R6_9PEZI</name>
<organism evidence="1 2">
    <name type="scientific">Cercospora zeae-maydis SCOH1-5</name>
    <dbReference type="NCBI Taxonomy" id="717836"/>
    <lineage>
        <taxon>Eukaryota</taxon>
        <taxon>Fungi</taxon>
        <taxon>Dikarya</taxon>
        <taxon>Ascomycota</taxon>
        <taxon>Pezizomycotina</taxon>
        <taxon>Dothideomycetes</taxon>
        <taxon>Dothideomycetidae</taxon>
        <taxon>Mycosphaerellales</taxon>
        <taxon>Mycosphaerellaceae</taxon>
        <taxon>Cercospora</taxon>
    </lineage>
</organism>
<evidence type="ECO:0000313" key="2">
    <source>
        <dbReference type="Proteomes" id="UP000799539"/>
    </source>
</evidence>
<proteinExistence type="predicted"/>